<evidence type="ECO:0000256" key="1">
    <source>
        <dbReference type="SAM" id="MobiDB-lite"/>
    </source>
</evidence>
<dbReference type="PANTHER" id="PTHR43606:SF2">
    <property type="entry name" value="ALKALINE PHOSPHATASE FAMILY PROTEIN (AFU_ORTHOLOGUE AFUA_5G03860)"/>
    <property type="match status" value="1"/>
</dbReference>
<dbReference type="InterPro" id="IPR052900">
    <property type="entry name" value="Phospholipid_Metab_Enz"/>
</dbReference>
<dbReference type="InterPro" id="IPR006311">
    <property type="entry name" value="TAT_signal"/>
</dbReference>
<evidence type="ECO:0000313" key="3">
    <source>
        <dbReference type="EMBL" id="PRQ04256.1"/>
    </source>
</evidence>
<reference evidence="3 4" key="1">
    <citation type="submission" date="2018-03" db="EMBL/GenBank/DDBJ databases">
        <title>Draft Genome Sequences of the Obligatory Marine Myxobacteria Enhygromyxa salina SWB005.</title>
        <authorList>
            <person name="Poehlein A."/>
            <person name="Moghaddam J.A."/>
            <person name="Harms H."/>
            <person name="Alanjari M."/>
            <person name="Koenig G.M."/>
            <person name="Daniel R."/>
            <person name="Schaeberle T.F."/>
        </authorList>
    </citation>
    <scope>NUCLEOTIDE SEQUENCE [LARGE SCALE GENOMIC DNA]</scope>
    <source>
        <strain evidence="3 4">SWB005</strain>
    </source>
</reference>
<gene>
    <name evidence="3" type="primary">phoD_1</name>
    <name evidence="3" type="ORF">ENSA5_09050</name>
</gene>
<feature type="compositionally biased region" description="Pro residues" evidence="1">
    <location>
        <begin position="1"/>
        <end position="10"/>
    </location>
</feature>
<dbReference type="AlphaFoldDB" id="A0A2S9YGW4"/>
<dbReference type="CDD" id="cd07389">
    <property type="entry name" value="MPP_PhoD"/>
    <property type="match status" value="1"/>
</dbReference>
<dbReference type="EMBL" id="PVNK01000047">
    <property type="protein sequence ID" value="PRQ04256.1"/>
    <property type="molecule type" value="Genomic_DNA"/>
</dbReference>
<keyword evidence="3" id="KW-0378">Hydrolase</keyword>
<accession>A0A2S9YGW4</accession>
<sequence>MPKPPPPSSPASPADKPEAESAPLLPRREFFGVAAGAVLSLTTGCADEGSAMADADGSTDDSSGDSTGGPLPDLVEDPGEAIAFEPEALPESVELFPRTPISGEMKPTSFWLAGYVATAEAVTVRVWQPSEVEGEVFLAFEEQVMPDPRGFFKLAVEGLRPGEWYDYGLFAGDAEAGFVARSLLCRVRTALAEGSLEPVRVAIGACIGRGVIPEYVDPADPQPVEPWDTMLQAAEHDYDLFIHLGDQGYMDKVYDAGGSLEQYLAAWGAYHGGGYRVVYPKTGLYCTWDDHEVTNNGSVDPWTADPIERERIANGRQAYYTVMPIAASDPEREPLWRSFRWGDTVEFIVLDCRSERQAPETGVYLSDEQFAFLLDRLENSPCRFKCVVNSVPFSRLNLPDDLPLIDVLVSPEDRWEGYATQRAELQALVDAHDLRNILWLTGDVHMCYLGQVELEPLTPGESMWEICVTSGNTNPLADELPEAQFPWRSQLPHLPLITFDPQADLVRVEFVTRFGDVAYHRELQLS</sequence>
<name>A0A2S9YGW4_9BACT</name>
<dbReference type="OrthoDB" id="292013at2"/>
<proteinExistence type="predicted"/>
<dbReference type="PANTHER" id="PTHR43606">
    <property type="entry name" value="PHOSPHATASE, PUTATIVE (AFU_ORTHOLOGUE AFUA_6G08710)-RELATED"/>
    <property type="match status" value="1"/>
</dbReference>
<dbReference type="SUPFAM" id="SSF56300">
    <property type="entry name" value="Metallo-dependent phosphatases"/>
    <property type="match status" value="1"/>
</dbReference>
<evidence type="ECO:0000313" key="4">
    <source>
        <dbReference type="Proteomes" id="UP000237968"/>
    </source>
</evidence>
<dbReference type="InterPro" id="IPR038607">
    <property type="entry name" value="PhoD-like_sf"/>
</dbReference>
<comment type="caution">
    <text evidence="3">The sequence shown here is derived from an EMBL/GenBank/DDBJ whole genome shotgun (WGS) entry which is preliminary data.</text>
</comment>
<dbReference type="Pfam" id="PF09423">
    <property type="entry name" value="PhoD"/>
    <property type="match status" value="1"/>
</dbReference>
<dbReference type="Proteomes" id="UP000237968">
    <property type="component" value="Unassembled WGS sequence"/>
</dbReference>
<dbReference type="InterPro" id="IPR029052">
    <property type="entry name" value="Metallo-depent_PP-like"/>
</dbReference>
<dbReference type="EC" id="3.1.3.1" evidence="3"/>
<keyword evidence="4" id="KW-1185">Reference proteome</keyword>
<protein>
    <submittedName>
        <fullName evidence="3">Alkaline phosphatase D</fullName>
        <ecNumber evidence="3">3.1.3.1</ecNumber>
    </submittedName>
</protein>
<dbReference type="GO" id="GO:0004035">
    <property type="term" value="F:alkaline phosphatase activity"/>
    <property type="evidence" value="ECO:0007669"/>
    <property type="project" value="UniProtKB-EC"/>
</dbReference>
<dbReference type="InterPro" id="IPR018946">
    <property type="entry name" value="PhoD-like_MPP"/>
</dbReference>
<feature type="region of interest" description="Disordered" evidence="1">
    <location>
        <begin position="1"/>
        <end position="25"/>
    </location>
</feature>
<feature type="region of interest" description="Disordered" evidence="1">
    <location>
        <begin position="48"/>
        <end position="77"/>
    </location>
</feature>
<dbReference type="Gene3D" id="3.60.21.70">
    <property type="entry name" value="PhoD-like phosphatase"/>
    <property type="match status" value="1"/>
</dbReference>
<evidence type="ECO:0000259" key="2">
    <source>
        <dbReference type="Pfam" id="PF09423"/>
    </source>
</evidence>
<feature type="domain" description="PhoD-like phosphatase metallophosphatase" evidence="2">
    <location>
        <begin position="232"/>
        <end position="479"/>
    </location>
</feature>
<dbReference type="PROSITE" id="PS51318">
    <property type="entry name" value="TAT"/>
    <property type="match status" value="1"/>
</dbReference>
<organism evidence="3 4">
    <name type="scientific">Enhygromyxa salina</name>
    <dbReference type="NCBI Taxonomy" id="215803"/>
    <lineage>
        <taxon>Bacteria</taxon>
        <taxon>Pseudomonadati</taxon>
        <taxon>Myxococcota</taxon>
        <taxon>Polyangia</taxon>
        <taxon>Nannocystales</taxon>
        <taxon>Nannocystaceae</taxon>
        <taxon>Enhygromyxa</taxon>
    </lineage>
</organism>
<dbReference type="RefSeq" id="WP_106390340.1">
    <property type="nucleotide sequence ID" value="NZ_PVNK01000047.1"/>
</dbReference>